<dbReference type="EMBL" id="CP097092">
    <property type="protein sequence ID" value="UQF78164.1"/>
    <property type="molecule type" value="Genomic_DNA"/>
</dbReference>
<feature type="transmembrane region" description="Helical" evidence="1">
    <location>
        <begin position="210"/>
        <end position="228"/>
    </location>
</feature>
<feature type="transmembrane region" description="Helical" evidence="1">
    <location>
        <begin position="288"/>
        <end position="307"/>
    </location>
</feature>
<evidence type="ECO:0000313" key="3">
    <source>
        <dbReference type="EMBL" id="UQF78164.1"/>
    </source>
</evidence>
<dbReference type="AlphaFoldDB" id="A0A9E7AJW6"/>
<feature type="transmembrane region" description="Helical" evidence="1">
    <location>
        <begin position="21"/>
        <end position="40"/>
    </location>
</feature>
<accession>A0A9E7AJW6</accession>
<feature type="domain" description="Acyltransferase 3" evidence="2">
    <location>
        <begin position="18"/>
        <end position="328"/>
    </location>
</feature>
<sequence>MARNAQIKLSDVATSRVNNLNFMRFIAALMVIVSHCYAVVLGGDAGSYLLKFTGDRLSPGGVSVGVFFLFGGFLIARSCEHYPEPKKFFSARVLRLFPELLFVVILTAFVLGPILSTLSPAEYFTNPQTYKYLLNGTLIMVHQLPGVFTNNPSGDVVNAALWTLPVEFICYVLCFISYKLTKFDKKKFLLLSVPVFVLAAVYYVKFSPLQLSVVRAVLLFFLGVLIWVLRDRITISPVLGLASIVLWFVMVFSGIDNLAMLTVFPIACFCLAYGMGNHFSTFGTKFELSYGIYLWAFPIQQALAQYFPAWHPYVNALVAALLATCGAFVNHFVVTAPLGRYLKERRQKALEGQKSSEA</sequence>
<evidence type="ECO:0000313" key="4">
    <source>
        <dbReference type="Proteomes" id="UP000831562"/>
    </source>
</evidence>
<keyword evidence="1" id="KW-0812">Transmembrane</keyword>
<proteinExistence type="predicted"/>
<feature type="transmembrane region" description="Helical" evidence="1">
    <location>
        <begin position="100"/>
        <end position="118"/>
    </location>
</feature>
<feature type="transmembrane region" description="Helical" evidence="1">
    <location>
        <begin position="60"/>
        <end position="79"/>
    </location>
</feature>
<feature type="transmembrane region" description="Helical" evidence="1">
    <location>
        <begin position="159"/>
        <end position="176"/>
    </location>
</feature>
<dbReference type="Proteomes" id="UP000831562">
    <property type="component" value="Chromosome"/>
</dbReference>
<keyword evidence="1" id="KW-1133">Transmembrane helix</keyword>
<name>A0A9E7AJW6_9ACTN</name>
<dbReference type="Pfam" id="PF01757">
    <property type="entry name" value="Acyl_transf_3"/>
    <property type="match status" value="1"/>
</dbReference>
<protein>
    <submittedName>
        <fullName evidence="3">Acyltransferase</fullName>
    </submittedName>
</protein>
<feature type="transmembrane region" description="Helical" evidence="1">
    <location>
        <begin position="188"/>
        <end position="204"/>
    </location>
</feature>
<keyword evidence="3" id="KW-0808">Transferase</keyword>
<reference evidence="3" key="1">
    <citation type="submission" date="2022-05" db="EMBL/GenBank/DDBJ databases">
        <title>Using nanopore sequencing to obtain complete genomes from saliva samples.</title>
        <authorList>
            <person name="Baker J.L."/>
        </authorList>
    </citation>
    <scope>NUCLEOTIDE SEQUENCE</scope>
    <source>
        <strain evidence="3">JCVI-JB-Lp32</strain>
    </source>
</reference>
<feature type="transmembrane region" description="Helical" evidence="1">
    <location>
        <begin position="313"/>
        <end position="338"/>
    </location>
</feature>
<keyword evidence="1" id="KW-0472">Membrane</keyword>
<keyword evidence="3" id="KW-0012">Acyltransferase</keyword>
<dbReference type="InterPro" id="IPR050879">
    <property type="entry name" value="Acyltransferase_3"/>
</dbReference>
<evidence type="ECO:0000256" key="1">
    <source>
        <dbReference type="SAM" id="Phobius"/>
    </source>
</evidence>
<evidence type="ECO:0000259" key="2">
    <source>
        <dbReference type="Pfam" id="PF01757"/>
    </source>
</evidence>
<feature type="transmembrane region" description="Helical" evidence="1">
    <location>
        <begin position="258"/>
        <end position="276"/>
    </location>
</feature>
<organism evidence="3 4">
    <name type="scientific">Lancefieldella parvula</name>
    <dbReference type="NCBI Taxonomy" id="1382"/>
    <lineage>
        <taxon>Bacteria</taxon>
        <taxon>Bacillati</taxon>
        <taxon>Actinomycetota</taxon>
        <taxon>Coriobacteriia</taxon>
        <taxon>Coriobacteriales</taxon>
        <taxon>Atopobiaceae</taxon>
        <taxon>Lancefieldella</taxon>
    </lineage>
</organism>
<gene>
    <name evidence="3" type="ORF">M3I19_00220</name>
</gene>
<dbReference type="InterPro" id="IPR002656">
    <property type="entry name" value="Acyl_transf_3_dom"/>
</dbReference>
<dbReference type="PANTHER" id="PTHR23028">
    <property type="entry name" value="ACETYLTRANSFERASE"/>
    <property type="match status" value="1"/>
</dbReference>
<dbReference type="GO" id="GO:0016747">
    <property type="term" value="F:acyltransferase activity, transferring groups other than amino-acyl groups"/>
    <property type="evidence" value="ECO:0007669"/>
    <property type="project" value="InterPro"/>
</dbReference>
<feature type="transmembrane region" description="Helical" evidence="1">
    <location>
        <begin position="235"/>
        <end position="252"/>
    </location>
</feature>